<name>A0A094LS48_9GAMM</name>
<evidence type="ECO:0000256" key="1">
    <source>
        <dbReference type="SAM" id="SignalP"/>
    </source>
</evidence>
<dbReference type="OrthoDB" id="9150126at2"/>
<reference evidence="2 3" key="1">
    <citation type="submission" date="2014-06" db="EMBL/GenBank/DDBJ databases">
        <title>Shewanella sp. YQH10.</title>
        <authorList>
            <person name="Liu Y."/>
            <person name="Zeng R."/>
        </authorList>
    </citation>
    <scope>NUCLEOTIDE SEQUENCE [LARGE SCALE GENOMIC DNA]</scope>
    <source>
        <strain evidence="2 3">YQH10</strain>
    </source>
</reference>
<dbReference type="PROSITE" id="PS51257">
    <property type="entry name" value="PROKAR_LIPOPROTEIN"/>
    <property type="match status" value="1"/>
</dbReference>
<proteinExistence type="predicted"/>
<dbReference type="eggNOG" id="ENOG5032SXB">
    <property type="taxonomic scope" value="Bacteria"/>
</dbReference>
<feature type="signal peptide" evidence="1">
    <location>
        <begin position="1"/>
        <end position="18"/>
    </location>
</feature>
<evidence type="ECO:0008006" key="4">
    <source>
        <dbReference type="Google" id="ProtNLM"/>
    </source>
</evidence>
<dbReference type="Proteomes" id="UP000029264">
    <property type="component" value="Unassembled WGS sequence"/>
</dbReference>
<keyword evidence="1" id="KW-0732">Signal</keyword>
<evidence type="ECO:0000313" key="3">
    <source>
        <dbReference type="Proteomes" id="UP000029264"/>
    </source>
</evidence>
<evidence type="ECO:0000313" key="2">
    <source>
        <dbReference type="EMBL" id="KFZ38018.1"/>
    </source>
</evidence>
<dbReference type="AlphaFoldDB" id="A0A094LS48"/>
<accession>A0A094LS48</accession>
<keyword evidence="3" id="KW-1185">Reference proteome</keyword>
<gene>
    <name evidence="2" type="ORF">HR45_05765</name>
</gene>
<organism evidence="2 3">
    <name type="scientific">Shewanella mangrovi</name>
    <dbReference type="NCBI Taxonomy" id="1515746"/>
    <lineage>
        <taxon>Bacteria</taxon>
        <taxon>Pseudomonadati</taxon>
        <taxon>Pseudomonadota</taxon>
        <taxon>Gammaproteobacteria</taxon>
        <taxon>Alteromonadales</taxon>
        <taxon>Shewanellaceae</taxon>
        <taxon>Shewanella</taxon>
    </lineage>
</organism>
<comment type="caution">
    <text evidence="2">The sequence shown here is derived from an EMBL/GenBank/DDBJ whole genome shotgun (WGS) entry which is preliminary data.</text>
</comment>
<sequence>MKKILFVLSVMLGGCATTSDSSYTNTMDVIAAAAAAAPQGVPGNYTFFVKAIGHSHPFFYLNTEEDYRDQRDITIVLPEPLLIQMGFKNTPAVEQYFLHKRIKVSGVAKREKIVFSHDGKPSSKYYYQTHILIEQPEQLSVEDIQG</sequence>
<protein>
    <recommendedName>
        <fullName evidence="4">Lipoprotein</fullName>
    </recommendedName>
</protein>
<dbReference type="EMBL" id="JPEO01000003">
    <property type="protein sequence ID" value="KFZ38018.1"/>
    <property type="molecule type" value="Genomic_DNA"/>
</dbReference>
<dbReference type="RefSeq" id="WP_037440615.1">
    <property type="nucleotide sequence ID" value="NZ_JPEO01000003.1"/>
</dbReference>
<feature type="chain" id="PRO_5001902097" description="Lipoprotein" evidence="1">
    <location>
        <begin position="19"/>
        <end position="146"/>
    </location>
</feature>